<organism evidence="1 2">
    <name type="scientific">Nitratidesulfovibrio vulgaris (strain ATCC 29579 / DSM 644 / CCUG 34227 / NCIMB 8303 / VKM B-1760 / Hildenborough)</name>
    <name type="common">Desulfovibrio vulgaris</name>
    <dbReference type="NCBI Taxonomy" id="882"/>
    <lineage>
        <taxon>Bacteria</taxon>
        <taxon>Pseudomonadati</taxon>
        <taxon>Thermodesulfobacteriota</taxon>
        <taxon>Desulfovibrionia</taxon>
        <taxon>Desulfovibrionales</taxon>
        <taxon>Desulfovibrionaceae</taxon>
        <taxon>Nitratidesulfovibrio</taxon>
    </lineage>
</organism>
<dbReference type="PATRIC" id="fig|882.5.peg.1749"/>
<dbReference type="HOGENOM" id="CLU_1812716_0_0_7"/>
<gene>
    <name evidence="1" type="ordered locus">DVU_1905</name>
</gene>
<dbReference type="KEGG" id="dvu:DVU_1905"/>
<reference evidence="1 2" key="1">
    <citation type="journal article" date="2004" name="Nat. Biotechnol.">
        <title>The genome sequence of the anaerobic, sulfate-reducing bacterium Desulfovibrio vulgaris Hildenborough.</title>
        <authorList>
            <person name="Heidelberg J.F."/>
            <person name="Seshadri R."/>
            <person name="Haveman S.A."/>
            <person name="Hemme C.L."/>
            <person name="Paulsen I.T."/>
            <person name="Kolonay J.F."/>
            <person name="Eisen J.A."/>
            <person name="Ward N."/>
            <person name="Methe B."/>
            <person name="Brinkac L.M."/>
            <person name="Daugherty S.C."/>
            <person name="Deboy R.T."/>
            <person name="Dodson R.J."/>
            <person name="Durkin A.S."/>
            <person name="Madupu R."/>
            <person name="Nelson W.C."/>
            <person name="Sullivan S.A."/>
            <person name="Fouts D."/>
            <person name="Haft D.H."/>
            <person name="Selengut J."/>
            <person name="Peterson J.D."/>
            <person name="Davidsen T.M."/>
            <person name="Zafar N."/>
            <person name="Zhou L."/>
            <person name="Radune D."/>
            <person name="Dimitrov G."/>
            <person name="Hance M."/>
            <person name="Tran K."/>
            <person name="Khouri H."/>
            <person name="Gill J."/>
            <person name="Utterback T.R."/>
            <person name="Feldblyum T.V."/>
            <person name="Wall J.D."/>
            <person name="Voordouw G."/>
            <person name="Fraser C.M."/>
        </authorList>
    </citation>
    <scope>NUCLEOTIDE SEQUENCE [LARGE SCALE GENOMIC DNA]</scope>
    <source>
        <strain evidence="2">ATCC 29579 / DSM 644 / NCIMB 8303 / VKM B-1760 / Hildenborough</strain>
    </source>
</reference>
<dbReference type="PaxDb" id="882-DVU_1905"/>
<dbReference type="AlphaFoldDB" id="Q72AT5"/>
<dbReference type="eggNOG" id="ENOG502ZDQR">
    <property type="taxonomic scope" value="Bacteria"/>
</dbReference>
<dbReference type="EMBL" id="AE017285">
    <property type="protein sequence ID" value="AAS96381.1"/>
    <property type="molecule type" value="Genomic_DNA"/>
</dbReference>
<evidence type="ECO:0000313" key="2">
    <source>
        <dbReference type="Proteomes" id="UP000002194"/>
    </source>
</evidence>
<keyword evidence="2" id="KW-1185">Reference proteome</keyword>
<proteinExistence type="predicted"/>
<protein>
    <submittedName>
        <fullName evidence="1">Uncharacterized protein</fullName>
    </submittedName>
</protein>
<accession>Q72AT5</accession>
<dbReference type="Proteomes" id="UP000002194">
    <property type="component" value="Chromosome"/>
</dbReference>
<name>Q72AT5_NITV2</name>
<dbReference type="OrthoDB" id="5471717at2"/>
<sequence length="142" mass="16162">MRNADGDAASGLLITHVRRNVRPWQQVCPQNTQTTGLAKGLPPGYNAGVDGVPPSRATFHRSLSGVPQMARLFPFPDDLPLSMQIRSLGDEELLDFWEETQFVSRFLEEDQMHEVTLTPDYERLILQELQLRSCKRCAERRP</sequence>
<dbReference type="EnsemblBacteria" id="AAS96381">
    <property type="protein sequence ID" value="AAS96381"/>
    <property type="gene ID" value="DVU_1905"/>
</dbReference>
<evidence type="ECO:0000313" key="1">
    <source>
        <dbReference type="EMBL" id="AAS96381.1"/>
    </source>
</evidence>
<dbReference type="STRING" id="882.DVU_1905"/>